<comment type="caution">
    <text evidence="1">The sequence shown here is derived from an EMBL/GenBank/DDBJ whole genome shotgun (WGS) entry which is preliminary data.</text>
</comment>
<evidence type="ECO:0000313" key="2">
    <source>
        <dbReference type="Proteomes" id="UP001367508"/>
    </source>
</evidence>
<dbReference type="EMBL" id="JAYMYQ010000004">
    <property type="protein sequence ID" value="KAK7338544.1"/>
    <property type="molecule type" value="Genomic_DNA"/>
</dbReference>
<proteinExistence type="predicted"/>
<accession>A0AAN9LQH1</accession>
<name>A0AAN9LQH1_CANGL</name>
<gene>
    <name evidence="1" type="ORF">VNO77_19158</name>
</gene>
<dbReference type="AlphaFoldDB" id="A0AAN9LQH1"/>
<sequence length="152" mass="17284">MTRGQSNFPEILKFKKELPLGFRREDNGGNKPITLPFGLLDFCNIVPLYCYMSRCVSDEISALHKDFGWDTLDSSLTRAVQGLHKPITNWNQALNLKFRSEEQRDPPMPGLWTTTSFSVQPRYKLNTGPRPALGWRVLLPQSVVSCEIVSLT</sequence>
<protein>
    <submittedName>
        <fullName evidence="1">Uncharacterized protein</fullName>
    </submittedName>
</protein>
<organism evidence="1 2">
    <name type="scientific">Canavalia gladiata</name>
    <name type="common">Sword bean</name>
    <name type="synonym">Dolichos gladiatus</name>
    <dbReference type="NCBI Taxonomy" id="3824"/>
    <lineage>
        <taxon>Eukaryota</taxon>
        <taxon>Viridiplantae</taxon>
        <taxon>Streptophyta</taxon>
        <taxon>Embryophyta</taxon>
        <taxon>Tracheophyta</taxon>
        <taxon>Spermatophyta</taxon>
        <taxon>Magnoliopsida</taxon>
        <taxon>eudicotyledons</taxon>
        <taxon>Gunneridae</taxon>
        <taxon>Pentapetalae</taxon>
        <taxon>rosids</taxon>
        <taxon>fabids</taxon>
        <taxon>Fabales</taxon>
        <taxon>Fabaceae</taxon>
        <taxon>Papilionoideae</taxon>
        <taxon>50 kb inversion clade</taxon>
        <taxon>NPAAA clade</taxon>
        <taxon>indigoferoid/millettioid clade</taxon>
        <taxon>Phaseoleae</taxon>
        <taxon>Canavalia</taxon>
    </lineage>
</organism>
<dbReference type="Proteomes" id="UP001367508">
    <property type="component" value="Unassembled WGS sequence"/>
</dbReference>
<keyword evidence="2" id="KW-1185">Reference proteome</keyword>
<evidence type="ECO:0000313" key="1">
    <source>
        <dbReference type="EMBL" id="KAK7338544.1"/>
    </source>
</evidence>
<reference evidence="1 2" key="1">
    <citation type="submission" date="2024-01" db="EMBL/GenBank/DDBJ databases">
        <title>The genomes of 5 underutilized Papilionoideae crops provide insights into root nodulation and disease resistanc.</title>
        <authorList>
            <person name="Jiang F."/>
        </authorList>
    </citation>
    <scope>NUCLEOTIDE SEQUENCE [LARGE SCALE GENOMIC DNA]</scope>
    <source>
        <strain evidence="1">LVBAO_FW01</strain>
        <tissue evidence="1">Leaves</tissue>
    </source>
</reference>